<dbReference type="Gene3D" id="2.30.42.10">
    <property type="match status" value="1"/>
</dbReference>
<dbReference type="RefSeq" id="WP_126805705.1">
    <property type="nucleotide sequence ID" value="NZ_PIPP01000001.1"/>
</dbReference>
<dbReference type="InterPro" id="IPR036034">
    <property type="entry name" value="PDZ_sf"/>
</dbReference>
<dbReference type="PANTHER" id="PTHR32060">
    <property type="entry name" value="TAIL-SPECIFIC PROTEASE"/>
    <property type="match status" value="1"/>
</dbReference>
<gene>
    <name evidence="2" type="ORF">CWE13_02270</name>
</gene>
<dbReference type="Proteomes" id="UP000286934">
    <property type="component" value="Unassembled WGS sequence"/>
</dbReference>
<dbReference type="Pfam" id="PF17820">
    <property type="entry name" value="PDZ_6"/>
    <property type="match status" value="1"/>
</dbReference>
<dbReference type="AlphaFoldDB" id="A0A432WXL0"/>
<dbReference type="GO" id="GO:0004175">
    <property type="term" value="F:endopeptidase activity"/>
    <property type="evidence" value="ECO:0007669"/>
    <property type="project" value="TreeGrafter"/>
</dbReference>
<feature type="domain" description="PDZ" evidence="1">
    <location>
        <begin position="306"/>
        <end position="379"/>
    </location>
</feature>
<comment type="caution">
    <text evidence="2">The sequence shown here is derived from an EMBL/GenBank/DDBJ whole genome shotgun (WGS) entry which is preliminary data.</text>
</comment>
<dbReference type="InterPro" id="IPR001478">
    <property type="entry name" value="PDZ"/>
</dbReference>
<dbReference type="PROSITE" id="PS51257">
    <property type="entry name" value="PROKAR_LIPOPROTEIN"/>
    <property type="match status" value="1"/>
</dbReference>
<evidence type="ECO:0000313" key="3">
    <source>
        <dbReference type="Proteomes" id="UP000286934"/>
    </source>
</evidence>
<dbReference type="SUPFAM" id="SSF50156">
    <property type="entry name" value="PDZ domain-like"/>
    <property type="match status" value="1"/>
</dbReference>
<dbReference type="PANTHER" id="PTHR32060:SF22">
    <property type="entry name" value="CARBOXYL-TERMINAL-PROCESSING PEPTIDASE 3, CHLOROPLASTIC"/>
    <property type="match status" value="1"/>
</dbReference>
<dbReference type="InterPro" id="IPR041489">
    <property type="entry name" value="PDZ_6"/>
</dbReference>
<evidence type="ECO:0000313" key="2">
    <source>
        <dbReference type="EMBL" id="RUO38486.1"/>
    </source>
</evidence>
<evidence type="ECO:0000259" key="1">
    <source>
        <dbReference type="SMART" id="SM00228"/>
    </source>
</evidence>
<reference evidence="3" key="1">
    <citation type="journal article" date="2018" name="Front. Microbiol.">
        <title>Genome-Based Analysis Reveals the Taxonomy and Diversity of the Family Idiomarinaceae.</title>
        <authorList>
            <person name="Liu Y."/>
            <person name="Lai Q."/>
            <person name="Shao Z."/>
        </authorList>
    </citation>
    <scope>NUCLEOTIDE SEQUENCE [LARGE SCALE GENOMIC DNA]</scope>
    <source>
        <strain evidence="3">AIS</strain>
    </source>
</reference>
<dbReference type="OrthoDB" id="9812068at2"/>
<name>A0A432WXL0_9GAMM</name>
<dbReference type="EMBL" id="PIPP01000001">
    <property type="protein sequence ID" value="RUO38486.1"/>
    <property type="molecule type" value="Genomic_DNA"/>
</dbReference>
<sequence length="400" mass="43850">MKTSTIIALSTTSVICLALSGCVDTRPMYERAAMQSLADAANAPVPGGRAQPALTAQEMEHYQAVVAHYRSSANNLETFNTSNAIPCDVDQNTAYVISQNAPMNVTKSIMRVGARTLNQSTTISPIQVHLLAGECNQGAISGPFEAVVQYSMNTKLASNTQQNTTYTARIKGELINGSQHGQWQSIASVRSQSEYFGTDQTTWSAQRYQFNNDQISGIQMTYAEFPQFNSLTVTDSPYANEMRRVRTYTGSNMSNMYTTFQHAIYGWFYTYNNNQLLATSCMWMNQTVADTVCQRFSASAPLSEFVGIGITLPNELRGRFQVHGLFHPSAASKAGITVGDTVLAINGVALTDEHDTAYVQENLRGTEGSSVSITVLTENALQSREIKLTRSRIRNPTLSN</sequence>
<accession>A0A432WXL0</accession>
<proteinExistence type="predicted"/>
<protein>
    <recommendedName>
        <fullName evidence="1">PDZ domain-containing protein</fullName>
    </recommendedName>
</protein>
<organism evidence="2 3">
    <name type="scientific">Aliidiomarina shirensis</name>
    <dbReference type="NCBI Taxonomy" id="1048642"/>
    <lineage>
        <taxon>Bacteria</taxon>
        <taxon>Pseudomonadati</taxon>
        <taxon>Pseudomonadota</taxon>
        <taxon>Gammaproteobacteria</taxon>
        <taxon>Alteromonadales</taxon>
        <taxon>Idiomarinaceae</taxon>
        <taxon>Aliidiomarina</taxon>
    </lineage>
</organism>
<dbReference type="SMART" id="SM00228">
    <property type="entry name" value="PDZ"/>
    <property type="match status" value="1"/>
</dbReference>
<keyword evidence="3" id="KW-1185">Reference proteome</keyword>